<dbReference type="CDD" id="cd04301">
    <property type="entry name" value="NAT_SF"/>
    <property type="match status" value="1"/>
</dbReference>
<dbReference type="Gene3D" id="3.40.630.30">
    <property type="match status" value="1"/>
</dbReference>
<evidence type="ECO:0000313" key="2">
    <source>
        <dbReference type="EMBL" id="REA57500.1"/>
    </source>
</evidence>
<comment type="caution">
    <text evidence="2">The sequence shown here is derived from an EMBL/GenBank/DDBJ whole genome shotgun (WGS) entry which is preliminary data.</text>
</comment>
<dbReference type="InterPro" id="IPR000182">
    <property type="entry name" value="GNAT_dom"/>
</dbReference>
<evidence type="ECO:0000313" key="3">
    <source>
        <dbReference type="Proteomes" id="UP000256373"/>
    </source>
</evidence>
<dbReference type="PROSITE" id="PS51186">
    <property type="entry name" value="GNAT"/>
    <property type="match status" value="1"/>
</dbReference>
<dbReference type="SUPFAM" id="SSF55729">
    <property type="entry name" value="Acyl-CoA N-acyltransferases (Nat)"/>
    <property type="match status" value="1"/>
</dbReference>
<protein>
    <submittedName>
        <fullName evidence="2">GNAT family N-acetyltransferase</fullName>
    </submittedName>
</protein>
<name>A0A3D8Y4W3_9BACT</name>
<gene>
    <name evidence="2" type="ORF">DSL64_23515</name>
</gene>
<evidence type="ECO:0000259" key="1">
    <source>
        <dbReference type="PROSITE" id="PS51186"/>
    </source>
</evidence>
<dbReference type="OrthoDB" id="9796171at2"/>
<dbReference type="Proteomes" id="UP000256373">
    <property type="component" value="Unassembled WGS sequence"/>
</dbReference>
<dbReference type="AlphaFoldDB" id="A0A3D8Y4W3"/>
<proteinExistence type="predicted"/>
<keyword evidence="3" id="KW-1185">Reference proteome</keyword>
<keyword evidence="2" id="KW-0808">Transferase</keyword>
<reference evidence="2 3" key="1">
    <citation type="submission" date="2018-07" db="EMBL/GenBank/DDBJ databases">
        <title>Dyadobacter roseus sp. nov., isolated from rose rhizosphere soil.</title>
        <authorList>
            <person name="Chen L."/>
        </authorList>
    </citation>
    <scope>NUCLEOTIDE SEQUENCE [LARGE SCALE GENOMIC DNA]</scope>
    <source>
        <strain evidence="2 3">RS19</strain>
    </source>
</reference>
<dbReference type="GO" id="GO:0016747">
    <property type="term" value="F:acyltransferase activity, transferring groups other than amino-acyl groups"/>
    <property type="evidence" value="ECO:0007669"/>
    <property type="project" value="InterPro"/>
</dbReference>
<dbReference type="EMBL" id="QNUL01000027">
    <property type="protein sequence ID" value="REA57500.1"/>
    <property type="molecule type" value="Genomic_DNA"/>
</dbReference>
<dbReference type="InterPro" id="IPR016181">
    <property type="entry name" value="Acyl_CoA_acyltransferase"/>
</dbReference>
<dbReference type="Pfam" id="PF13673">
    <property type="entry name" value="Acetyltransf_10"/>
    <property type="match status" value="1"/>
</dbReference>
<dbReference type="RefSeq" id="WP_115833402.1">
    <property type="nucleotide sequence ID" value="NZ_QNUL01000027.1"/>
</dbReference>
<accession>A0A3D8Y4W3</accession>
<feature type="domain" description="N-acetyltransferase" evidence="1">
    <location>
        <begin position="10"/>
        <end position="152"/>
    </location>
</feature>
<organism evidence="2 3">
    <name type="scientific">Dyadobacter luteus</name>
    <dbReference type="NCBI Taxonomy" id="2259619"/>
    <lineage>
        <taxon>Bacteria</taxon>
        <taxon>Pseudomonadati</taxon>
        <taxon>Bacteroidota</taxon>
        <taxon>Cytophagia</taxon>
        <taxon>Cytophagales</taxon>
        <taxon>Spirosomataceae</taxon>
        <taxon>Dyadobacter</taxon>
    </lineage>
</organism>
<sequence>MDLKLNWSVQKFTELNVHELYEILRLRSEVFVVEQNCIFPDMDNKDQLCEHLSGWRGGALFAYARIVPPGISYQYASIGRVVVSQDGRGEKLGKELLHVAIDRITGVYGQVPIRIGAQLYLKAFYESFGFVQTSDVYPEDGIDHIEMTIKAQENEM</sequence>